<evidence type="ECO:0000256" key="1">
    <source>
        <dbReference type="SAM" id="Phobius"/>
    </source>
</evidence>
<keyword evidence="1" id="KW-1133">Transmembrane helix</keyword>
<evidence type="ECO:0000313" key="3">
    <source>
        <dbReference type="Proteomes" id="UP000001023"/>
    </source>
</evidence>
<name>Q5LSV3_RUEPO</name>
<accession>Q5LSV3</accession>
<dbReference type="AlphaFoldDB" id="Q5LSV3"/>
<gene>
    <name evidence="2" type="ordered locus">SPO1663</name>
</gene>
<feature type="transmembrane region" description="Helical" evidence="1">
    <location>
        <begin position="145"/>
        <end position="178"/>
    </location>
</feature>
<proteinExistence type="predicted"/>
<dbReference type="KEGG" id="sil:SPO1663"/>
<keyword evidence="1" id="KW-0472">Membrane</keyword>
<evidence type="ECO:0000313" key="2">
    <source>
        <dbReference type="EMBL" id="AAV94948.1"/>
    </source>
</evidence>
<dbReference type="PaxDb" id="246200-SPO1663"/>
<feature type="transmembrane region" description="Helical" evidence="1">
    <location>
        <begin position="190"/>
        <end position="212"/>
    </location>
</feature>
<reference evidence="2 3" key="1">
    <citation type="journal article" date="2004" name="Nature">
        <title>Genome sequence of Silicibacter pomeroyi reveals adaptations to the marine environment.</title>
        <authorList>
            <person name="Moran M.A."/>
            <person name="Buchan A."/>
            <person name="Gonzalez J.M."/>
            <person name="Heidelberg J.F."/>
            <person name="Whitman W.B."/>
            <person name="Kiene R.P."/>
            <person name="Henriksen J.R."/>
            <person name="King G.M."/>
            <person name="Belas R."/>
            <person name="Fuqua C."/>
            <person name="Brinkac L."/>
            <person name="Lewis M."/>
            <person name="Johri S."/>
            <person name="Weaver B."/>
            <person name="Pai G."/>
            <person name="Eisen J.A."/>
            <person name="Rahe E."/>
            <person name="Sheldon W.M."/>
            <person name="Ye W."/>
            <person name="Miller T.R."/>
            <person name="Carlton J."/>
            <person name="Rasko D.A."/>
            <person name="Paulsen I.T."/>
            <person name="Ren Q."/>
            <person name="Daugherty S.C."/>
            <person name="Deboy R.T."/>
            <person name="Dodson R.J."/>
            <person name="Durkin A.S."/>
            <person name="Madupu R."/>
            <person name="Nelson W.C."/>
            <person name="Sullivan S.A."/>
            <person name="Rosovitz M.J."/>
            <person name="Haft D.H."/>
            <person name="Selengut J."/>
            <person name="Ward N."/>
        </authorList>
    </citation>
    <scope>NUCLEOTIDE SEQUENCE [LARGE SCALE GENOMIC DNA]</scope>
    <source>
        <strain evidence="3">ATCC 700808 / DSM 15171 / DSS-3</strain>
    </source>
</reference>
<dbReference type="EMBL" id="CP000031">
    <property type="protein sequence ID" value="AAV94948.1"/>
    <property type="molecule type" value="Genomic_DNA"/>
</dbReference>
<organism evidence="2 3">
    <name type="scientific">Ruegeria pomeroyi (strain ATCC 700808 / DSM 15171 / DSS-3)</name>
    <name type="common">Silicibacter pomeroyi</name>
    <dbReference type="NCBI Taxonomy" id="246200"/>
    <lineage>
        <taxon>Bacteria</taxon>
        <taxon>Pseudomonadati</taxon>
        <taxon>Pseudomonadota</taxon>
        <taxon>Alphaproteobacteria</taxon>
        <taxon>Rhodobacterales</taxon>
        <taxon>Roseobacteraceae</taxon>
        <taxon>Ruegeria</taxon>
    </lineage>
</organism>
<keyword evidence="3" id="KW-1185">Reference proteome</keyword>
<dbReference type="HOGENOM" id="CLU_1199069_0_0_5"/>
<keyword evidence="1" id="KW-0812">Transmembrane</keyword>
<dbReference type="Proteomes" id="UP000001023">
    <property type="component" value="Chromosome"/>
</dbReference>
<dbReference type="STRING" id="246200.SPO1663"/>
<reference evidence="2 3" key="2">
    <citation type="journal article" date="2014" name="Stand. Genomic Sci.">
        <title>An updated genome annotation for the model marine bacterium Ruegeria pomeroyi DSS-3.</title>
        <authorList>
            <person name="Rivers A.R."/>
            <person name="Smith C.B."/>
            <person name="Moran M.A."/>
        </authorList>
    </citation>
    <scope>GENOME REANNOTATION</scope>
    <source>
        <strain evidence="3">ATCC 700808 / DSM 15171 / DSS-3</strain>
    </source>
</reference>
<protein>
    <submittedName>
        <fullName evidence="2">Uncharacterized protein</fullName>
    </submittedName>
</protein>
<sequence length="231" mass="26365">MCCHCDGGACVLQDDVFLSVRRIVGEVMDIDPADLTGDTRFSDLPLEYEEDFHDIYERCCQALNVPLPAILNTMPVYRQRIGEQMMNGWRLLAPFFARADRLLAEHDVRMECETLDSLAETMRQGRYVSSGQFWPRANPPRSKRYVLGWLAGLMGATVAVPYALTFLPCRLICIYWGFSTFTQMQNMLPVAFAIFLFVLVVTIAPGVYGLYLNPKAPFRQRRQVAARHRPD</sequence>